<organism evidence="1 2">
    <name type="scientific">Myotis brandtii</name>
    <name type="common">Brandt's bat</name>
    <dbReference type="NCBI Taxonomy" id="109478"/>
    <lineage>
        <taxon>Eukaryota</taxon>
        <taxon>Metazoa</taxon>
        <taxon>Chordata</taxon>
        <taxon>Craniata</taxon>
        <taxon>Vertebrata</taxon>
        <taxon>Euteleostomi</taxon>
        <taxon>Mammalia</taxon>
        <taxon>Eutheria</taxon>
        <taxon>Laurasiatheria</taxon>
        <taxon>Chiroptera</taxon>
        <taxon>Yangochiroptera</taxon>
        <taxon>Vespertilionidae</taxon>
        <taxon>Myotis</taxon>
    </lineage>
</organism>
<dbReference type="EMBL" id="KE162186">
    <property type="protein sequence ID" value="EPQ07348.1"/>
    <property type="molecule type" value="Genomic_DNA"/>
</dbReference>
<proteinExistence type="predicted"/>
<keyword evidence="2" id="KW-1185">Reference proteome</keyword>
<gene>
    <name evidence="1" type="ORF">D623_10032542</name>
</gene>
<evidence type="ECO:0000313" key="2">
    <source>
        <dbReference type="Proteomes" id="UP000052978"/>
    </source>
</evidence>
<sequence>MVPQASKQHAAAAAATRGFIPCPLSHDEPEPCLLIHPCRCAVSSAMEVVPGYVFTLHTRPALGPTRDIRFHRYAGSTSD</sequence>
<accession>S7PB62</accession>
<protein>
    <submittedName>
        <fullName evidence="1">Uncharacterized protein</fullName>
    </submittedName>
</protein>
<dbReference type="Proteomes" id="UP000052978">
    <property type="component" value="Unassembled WGS sequence"/>
</dbReference>
<reference evidence="1 2" key="1">
    <citation type="journal article" date="2013" name="Nat. Commun.">
        <title>Genome analysis reveals insights into physiology and longevity of the Brandt's bat Myotis brandtii.</title>
        <authorList>
            <person name="Seim I."/>
            <person name="Fang X."/>
            <person name="Xiong Z."/>
            <person name="Lobanov A.V."/>
            <person name="Huang Z."/>
            <person name="Ma S."/>
            <person name="Feng Y."/>
            <person name="Turanov A.A."/>
            <person name="Zhu Y."/>
            <person name="Lenz T.L."/>
            <person name="Gerashchenko M.V."/>
            <person name="Fan D."/>
            <person name="Hee Yim S."/>
            <person name="Yao X."/>
            <person name="Jordan D."/>
            <person name="Xiong Y."/>
            <person name="Ma Y."/>
            <person name="Lyapunov A.N."/>
            <person name="Chen G."/>
            <person name="Kulakova O.I."/>
            <person name="Sun Y."/>
            <person name="Lee S.G."/>
            <person name="Bronson R.T."/>
            <person name="Moskalev A.A."/>
            <person name="Sunyaev S.R."/>
            <person name="Zhang G."/>
            <person name="Krogh A."/>
            <person name="Wang J."/>
            <person name="Gladyshev V.N."/>
        </authorList>
    </citation>
    <scope>NUCLEOTIDE SEQUENCE [LARGE SCALE GENOMIC DNA]</scope>
</reference>
<evidence type="ECO:0000313" key="1">
    <source>
        <dbReference type="EMBL" id="EPQ07348.1"/>
    </source>
</evidence>
<dbReference type="AlphaFoldDB" id="S7PB62"/>
<name>S7PB62_MYOBR</name>